<keyword evidence="2" id="KW-1185">Reference proteome</keyword>
<evidence type="ECO:0000313" key="1">
    <source>
        <dbReference type="EMBL" id="GFT03513.1"/>
    </source>
</evidence>
<protein>
    <submittedName>
        <fullName evidence="1">Uncharacterized protein</fullName>
    </submittedName>
</protein>
<name>A0A8X6TDM9_NEPPI</name>
<dbReference type="Proteomes" id="UP000887013">
    <property type="component" value="Unassembled WGS sequence"/>
</dbReference>
<sequence>METLIHFATGSFEVVLITPSDSHCSRREVLQRKEISSDFGVFRYPDALFDLPRASARSSPSTQRMPSLANFEITRLPSQCHLVE</sequence>
<reference evidence="1" key="1">
    <citation type="submission" date="2020-08" db="EMBL/GenBank/DDBJ databases">
        <title>Multicomponent nature underlies the extraordinary mechanical properties of spider dragline silk.</title>
        <authorList>
            <person name="Kono N."/>
            <person name="Nakamura H."/>
            <person name="Mori M."/>
            <person name="Yoshida Y."/>
            <person name="Ohtoshi R."/>
            <person name="Malay A.D."/>
            <person name="Moran D.A.P."/>
            <person name="Tomita M."/>
            <person name="Numata K."/>
            <person name="Arakawa K."/>
        </authorList>
    </citation>
    <scope>NUCLEOTIDE SEQUENCE</scope>
</reference>
<comment type="caution">
    <text evidence="1">The sequence shown here is derived from an EMBL/GenBank/DDBJ whole genome shotgun (WGS) entry which is preliminary data.</text>
</comment>
<gene>
    <name evidence="1" type="ORF">NPIL_236231</name>
</gene>
<organism evidence="1 2">
    <name type="scientific">Nephila pilipes</name>
    <name type="common">Giant wood spider</name>
    <name type="synonym">Nephila maculata</name>
    <dbReference type="NCBI Taxonomy" id="299642"/>
    <lineage>
        <taxon>Eukaryota</taxon>
        <taxon>Metazoa</taxon>
        <taxon>Ecdysozoa</taxon>
        <taxon>Arthropoda</taxon>
        <taxon>Chelicerata</taxon>
        <taxon>Arachnida</taxon>
        <taxon>Araneae</taxon>
        <taxon>Araneomorphae</taxon>
        <taxon>Entelegynae</taxon>
        <taxon>Araneoidea</taxon>
        <taxon>Nephilidae</taxon>
        <taxon>Nephila</taxon>
    </lineage>
</organism>
<dbReference type="AlphaFoldDB" id="A0A8X6TDM9"/>
<proteinExistence type="predicted"/>
<accession>A0A8X6TDM9</accession>
<evidence type="ECO:0000313" key="2">
    <source>
        <dbReference type="Proteomes" id="UP000887013"/>
    </source>
</evidence>
<dbReference type="EMBL" id="BMAW01102271">
    <property type="protein sequence ID" value="GFT03513.1"/>
    <property type="molecule type" value="Genomic_DNA"/>
</dbReference>